<dbReference type="Proteomes" id="UP000007752">
    <property type="component" value="Chromosome 8"/>
</dbReference>
<organism evidence="1">
    <name type="scientific">Oryza sativa subsp. japonica</name>
    <name type="common">Rice</name>
    <dbReference type="NCBI Taxonomy" id="39947"/>
    <lineage>
        <taxon>Eukaryota</taxon>
        <taxon>Viridiplantae</taxon>
        <taxon>Streptophyta</taxon>
        <taxon>Embryophyta</taxon>
        <taxon>Tracheophyta</taxon>
        <taxon>Spermatophyta</taxon>
        <taxon>Magnoliopsida</taxon>
        <taxon>Liliopsida</taxon>
        <taxon>Poales</taxon>
        <taxon>Poaceae</taxon>
        <taxon>BOP clade</taxon>
        <taxon>Oryzoideae</taxon>
        <taxon>Oryzeae</taxon>
        <taxon>Oryzinae</taxon>
        <taxon>Oryza</taxon>
        <taxon>Oryza sativa</taxon>
    </lineage>
</organism>
<evidence type="ECO:0000313" key="1">
    <source>
        <dbReference type="EMBL" id="EAZ41841.1"/>
    </source>
</evidence>
<accession>A3BQK2</accession>
<reference evidence="1" key="2">
    <citation type="submission" date="2008-12" db="EMBL/GenBank/DDBJ databases">
        <title>Improved gene annotation of the rice (Oryza sativa) genomes.</title>
        <authorList>
            <person name="Wang J."/>
            <person name="Li R."/>
            <person name="Fan W."/>
            <person name="Huang Q."/>
            <person name="Zhang J."/>
            <person name="Zhou Y."/>
            <person name="Hu Y."/>
            <person name="Zi S."/>
            <person name="Li J."/>
            <person name="Ni P."/>
            <person name="Zheng H."/>
            <person name="Zhang Y."/>
            <person name="Zhao M."/>
            <person name="Hao Q."/>
            <person name="McDermott J."/>
            <person name="Samudrala R."/>
            <person name="Kristiansen K."/>
            <person name="Wong G.K.-S."/>
        </authorList>
    </citation>
    <scope>NUCLEOTIDE SEQUENCE</scope>
</reference>
<protein>
    <submittedName>
        <fullName evidence="1">Uncharacterized protein</fullName>
    </submittedName>
</protein>
<sequence length="104" mass="11104">MELGFFPIMADGQMHVLLPDAAAERGRRAPLLLRRSHVNKACAIAMTEYVLASVFYAAAADGWIDEESTLAFLAPVARAQEAASVTTLCLPRISCAAILNDAAI</sequence>
<name>A3BQK2_ORYSJ</name>
<dbReference type="AlphaFoldDB" id="A3BQK2"/>
<reference evidence="1" key="1">
    <citation type="journal article" date="2005" name="PLoS Biol.">
        <title>The genomes of Oryza sativa: a history of duplications.</title>
        <authorList>
            <person name="Yu J."/>
            <person name="Wang J."/>
            <person name="Lin W."/>
            <person name="Li S."/>
            <person name="Li H."/>
            <person name="Zhou J."/>
            <person name="Ni P."/>
            <person name="Dong W."/>
            <person name="Hu S."/>
            <person name="Zeng C."/>
            <person name="Zhang J."/>
            <person name="Zhang Y."/>
            <person name="Li R."/>
            <person name="Xu Z."/>
            <person name="Li S."/>
            <person name="Li X."/>
            <person name="Zheng H."/>
            <person name="Cong L."/>
            <person name="Lin L."/>
            <person name="Yin J."/>
            <person name="Geng J."/>
            <person name="Li G."/>
            <person name="Shi J."/>
            <person name="Liu J."/>
            <person name="Lv H."/>
            <person name="Li J."/>
            <person name="Wang J."/>
            <person name="Deng Y."/>
            <person name="Ran L."/>
            <person name="Shi X."/>
            <person name="Wang X."/>
            <person name="Wu Q."/>
            <person name="Li C."/>
            <person name="Ren X."/>
            <person name="Wang J."/>
            <person name="Wang X."/>
            <person name="Li D."/>
            <person name="Liu D."/>
            <person name="Zhang X."/>
            <person name="Ji Z."/>
            <person name="Zhao W."/>
            <person name="Sun Y."/>
            <person name="Zhang Z."/>
            <person name="Bao J."/>
            <person name="Han Y."/>
            <person name="Dong L."/>
            <person name="Ji J."/>
            <person name="Chen P."/>
            <person name="Wu S."/>
            <person name="Liu J."/>
            <person name="Xiao Y."/>
            <person name="Bu D."/>
            <person name="Tan J."/>
            <person name="Yang L."/>
            <person name="Ye C."/>
            <person name="Zhang J."/>
            <person name="Xu J."/>
            <person name="Zhou Y."/>
            <person name="Yu Y."/>
            <person name="Zhang B."/>
            <person name="Zhuang S."/>
            <person name="Wei H."/>
            <person name="Liu B."/>
            <person name="Lei M."/>
            <person name="Yu H."/>
            <person name="Li Y."/>
            <person name="Xu H."/>
            <person name="Wei S."/>
            <person name="He X."/>
            <person name="Fang L."/>
            <person name="Zhang Z."/>
            <person name="Zhang Y."/>
            <person name="Huang X."/>
            <person name="Su Z."/>
            <person name="Tong W."/>
            <person name="Li J."/>
            <person name="Tong Z."/>
            <person name="Li S."/>
            <person name="Ye J."/>
            <person name="Wang L."/>
            <person name="Fang L."/>
            <person name="Lei T."/>
            <person name="Chen C."/>
            <person name="Chen H."/>
            <person name="Xu Z."/>
            <person name="Li H."/>
            <person name="Huang H."/>
            <person name="Zhang F."/>
            <person name="Xu H."/>
            <person name="Li N."/>
            <person name="Zhao C."/>
            <person name="Li S."/>
            <person name="Dong L."/>
            <person name="Huang Y."/>
            <person name="Li L."/>
            <person name="Xi Y."/>
            <person name="Qi Q."/>
            <person name="Li W."/>
            <person name="Zhang B."/>
            <person name="Hu W."/>
            <person name="Zhang Y."/>
            <person name="Tian X."/>
            <person name="Jiao Y."/>
            <person name="Liang X."/>
            <person name="Jin J."/>
            <person name="Gao L."/>
            <person name="Zheng W."/>
            <person name="Hao B."/>
            <person name="Liu S."/>
            <person name="Wang W."/>
            <person name="Yuan L."/>
            <person name="Cao M."/>
            <person name="McDermott J."/>
            <person name="Samudrala R."/>
            <person name="Wang J."/>
            <person name="Wong G.K."/>
            <person name="Yang H."/>
        </authorList>
    </citation>
    <scope>NUCLEOTIDE SEQUENCE [LARGE SCALE GENOMIC DNA]</scope>
</reference>
<gene>
    <name evidence="1" type="ORF">OsJ_26382</name>
</gene>
<dbReference type="EMBL" id="CM000145">
    <property type="protein sequence ID" value="EAZ41841.1"/>
    <property type="molecule type" value="Genomic_DNA"/>
</dbReference>
<proteinExistence type="predicted"/>